<dbReference type="Proteomes" id="UP000182375">
    <property type="component" value="Unassembled WGS sequence"/>
</dbReference>
<dbReference type="GO" id="GO:0004252">
    <property type="term" value="F:serine-type endopeptidase activity"/>
    <property type="evidence" value="ECO:0007669"/>
    <property type="project" value="InterPro"/>
</dbReference>
<evidence type="ECO:0000256" key="1">
    <source>
        <dbReference type="SAM" id="SignalP"/>
    </source>
</evidence>
<proteinExistence type="predicted"/>
<dbReference type="GO" id="GO:0008240">
    <property type="term" value="F:tripeptidyl-peptidase activity"/>
    <property type="evidence" value="ECO:0007669"/>
    <property type="project" value="TreeGrafter"/>
</dbReference>
<evidence type="ECO:0000313" key="3">
    <source>
        <dbReference type="EMBL" id="SED24060.1"/>
    </source>
</evidence>
<gene>
    <name evidence="3" type="ORF">SAMN04490357_4245</name>
</gene>
<dbReference type="GeneID" id="95513357"/>
<accession>A0A1H4Z403</accession>
<organism evidence="3 4">
    <name type="scientific">Streptomyces misionensis</name>
    <dbReference type="NCBI Taxonomy" id="67331"/>
    <lineage>
        <taxon>Bacteria</taxon>
        <taxon>Bacillati</taxon>
        <taxon>Actinomycetota</taxon>
        <taxon>Actinomycetes</taxon>
        <taxon>Kitasatosporales</taxon>
        <taxon>Streptomycetaceae</taxon>
        <taxon>Streptomyces</taxon>
    </lineage>
</organism>
<dbReference type="EMBL" id="FNTD01000004">
    <property type="protein sequence ID" value="SED24060.1"/>
    <property type="molecule type" value="Genomic_DNA"/>
</dbReference>
<dbReference type="RefSeq" id="WP_074992835.1">
    <property type="nucleotide sequence ID" value="NZ_FNTD01000004.1"/>
</dbReference>
<dbReference type="SUPFAM" id="SSF52743">
    <property type="entry name" value="Subtilisin-like"/>
    <property type="match status" value="1"/>
</dbReference>
<dbReference type="InterPro" id="IPR030400">
    <property type="entry name" value="Sedolisin_dom"/>
</dbReference>
<evidence type="ECO:0000313" key="4">
    <source>
        <dbReference type="Proteomes" id="UP000182375"/>
    </source>
</evidence>
<feature type="chain" id="PRO_5010370959" description="Peptidase S53 domain-containing protein" evidence="1">
    <location>
        <begin position="43"/>
        <end position="436"/>
    </location>
</feature>
<keyword evidence="1" id="KW-0732">Signal</keyword>
<dbReference type="STRING" id="67331.SAMN04490357_4245"/>
<dbReference type="InterPro" id="IPR036852">
    <property type="entry name" value="Peptidase_S8/S53_dom_sf"/>
</dbReference>
<dbReference type="CDD" id="cd04056">
    <property type="entry name" value="Peptidases_S53"/>
    <property type="match status" value="1"/>
</dbReference>
<sequence length="436" mass="43698">MRTSPAVGTTAAPGRRRRVGTVFAAAAALAFAGFGTAVQAGAATAAPAGATWAKTPCATPKHQGELACNSLRVTGGLTAFQQEQAARTGITPKAANASTPSGYGPSDLQAAYGLTSAAAAKGSGETIAIVDAYNDPNAEADLAKYRSYYGLPACTKASGCFKQVSQTGSTTSLPTSDAGWSEEISLDLDMASAICPNCNILLVEATTPTMTNLGTAVNEAVKLGAKFVSNSYGGSESSSDSSYDSSYFNHPGVAITVSAGDSGYGAEYPAASQYVTSVGGTALKKDSSTRGWSESVWNTSSTEGTGSGCSAYDAKPSWQTDTGCAKRTIADVSAVADPATGVSVYDSYGVTAGWYTFGGTSASSPIIASVYALAGTPSSGSYPAKFPYAKAGTTALNDVTSGSNGSCSTSYLCTARSGYDGPTGWGTPAGVSAFTG</sequence>
<protein>
    <recommendedName>
        <fullName evidence="2">Peptidase S53 domain-containing protein</fullName>
    </recommendedName>
</protein>
<evidence type="ECO:0000259" key="2">
    <source>
        <dbReference type="PROSITE" id="PS51695"/>
    </source>
</evidence>
<dbReference type="GO" id="GO:0006508">
    <property type="term" value="P:proteolysis"/>
    <property type="evidence" value="ECO:0007669"/>
    <property type="project" value="InterPro"/>
</dbReference>
<feature type="domain" description="Peptidase S53" evidence="2">
    <location>
        <begin position="102"/>
        <end position="436"/>
    </location>
</feature>
<dbReference type="InterPro" id="IPR050819">
    <property type="entry name" value="Tripeptidyl-peptidase_I"/>
</dbReference>
<dbReference type="PANTHER" id="PTHR14218">
    <property type="entry name" value="PROTEASE S8 TRIPEPTIDYL PEPTIDASE I CLN2"/>
    <property type="match status" value="1"/>
</dbReference>
<name>A0A1H4Z403_9ACTN</name>
<reference evidence="3 4" key="1">
    <citation type="submission" date="2016-10" db="EMBL/GenBank/DDBJ databases">
        <authorList>
            <person name="de Groot N.N."/>
        </authorList>
    </citation>
    <scope>NUCLEOTIDE SEQUENCE [LARGE SCALE GENOMIC DNA]</scope>
    <source>
        <strain evidence="3 4">DSM 40306</strain>
    </source>
</reference>
<dbReference type="Gene3D" id="3.40.50.200">
    <property type="entry name" value="Peptidase S8/S53 domain"/>
    <property type="match status" value="1"/>
</dbReference>
<dbReference type="PROSITE" id="PS51695">
    <property type="entry name" value="SEDOLISIN"/>
    <property type="match status" value="1"/>
</dbReference>
<feature type="signal peptide" evidence="1">
    <location>
        <begin position="1"/>
        <end position="42"/>
    </location>
</feature>
<dbReference type="AlphaFoldDB" id="A0A1H4Z403"/>
<dbReference type="PANTHER" id="PTHR14218:SF15">
    <property type="entry name" value="TRIPEPTIDYL-PEPTIDASE 1"/>
    <property type="match status" value="1"/>
</dbReference>